<sequence>MRSSPVSVLIVDDQDLIRDALAALLALDADFRVAGHARNGVEAVALAAELRPDVILMDVRMPGLSGPEATSRIKRNPALRGTKVLVLTTFEEADVARACVAAGADGFLGKGVSTASLRDAIHAVMRGEAPFSPRAARAVLAPRLAPRAGVGDVRDAPTAGLTDREVDIAKLVALGLTNEEIGRRLSISAATVKTHLRNAMRKLHVHSRAHLVALAHRTGLAP</sequence>
<evidence type="ECO:0000256" key="2">
    <source>
        <dbReference type="ARBA" id="ARBA00023015"/>
    </source>
</evidence>
<dbReference type="Pfam" id="PF00196">
    <property type="entry name" value="GerE"/>
    <property type="match status" value="1"/>
</dbReference>
<dbReference type="CDD" id="cd17535">
    <property type="entry name" value="REC_NarL-like"/>
    <property type="match status" value="1"/>
</dbReference>
<dbReference type="InterPro" id="IPR000792">
    <property type="entry name" value="Tscrpt_reg_LuxR_C"/>
</dbReference>
<dbReference type="Pfam" id="PF00072">
    <property type="entry name" value="Response_reg"/>
    <property type="match status" value="1"/>
</dbReference>
<dbReference type="AlphaFoldDB" id="A0A1G6GMK3"/>
<dbReference type="SUPFAM" id="SSF52172">
    <property type="entry name" value="CheY-like"/>
    <property type="match status" value="1"/>
</dbReference>
<gene>
    <name evidence="8" type="ORF">SAMN05216418_0443</name>
</gene>
<evidence type="ECO:0000259" key="6">
    <source>
        <dbReference type="PROSITE" id="PS50043"/>
    </source>
</evidence>
<dbReference type="SUPFAM" id="SSF46894">
    <property type="entry name" value="C-terminal effector domain of the bipartite response regulators"/>
    <property type="match status" value="1"/>
</dbReference>
<dbReference type="EMBL" id="FMYG01000001">
    <property type="protein sequence ID" value="SDB83260.1"/>
    <property type="molecule type" value="Genomic_DNA"/>
</dbReference>
<dbReference type="RefSeq" id="WP_058230757.1">
    <property type="nucleotide sequence ID" value="NZ_FMYG01000001.1"/>
</dbReference>
<dbReference type="GO" id="GO:0000160">
    <property type="term" value="P:phosphorelay signal transduction system"/>
    <property type="evidence" value="ECO:0007669"/>
    <property type="project" value="InterPro"/>
</dbReference>
<keyword evidence="2" id="KW-0805">Transcription regulation</keyword>
<dbReference type="SMART" id="SM00421">
    <property type="entry name" value="HTH_LUXR"/>
    <property type="match status" value="1"/>
</dbReference>
<dbReference type="PANTHER" id="PTHR43214:SF24">
    <property type="entry name" value="TRANSCRIPTIONAL REGULATORY PROTEIN NARL-RELATED"/>
    <property type="match status" value="1"/>
</dbReference>
<dbReference type="PRINTS" id="PR00038">
    <property type="entry name" value="HTHLUXR"/>
</dbReference>
<evidence type="ECO:0000313" key="8">
    <source>
        <dbReference type="EMBL" id="SDB83260.1"/>
    </source>
</evidence>
<dbReference type="STRING" id="993073.AS029_01020"/>
<dbReference type="InterPro" id="IPR039420">
    <property type="entry name" value="WalR-like"/>
</dbReference>
<dbReference type="InterPro" id="IPR058245">
    <property type="entry name" value="NreC/VraR/RcsB-like_REC"/>
</dbReference>
<reference evidence="8 9" key="1">
    <citation type="submission" date="2016-09" db="EMBL/GenBank/DDBJ databases">
        <authorList>
            <person name="Capua I."/>
            <person name="De Benedictis P."/>
            <person name="Joannis T."/>
            <person name="Lombin L.H."/>
            <person name="Cattoli G."/>
        </authorList>
    </citation>
    <scope>NUCLEOTIDE SEQUENCE [LARGE SCALE GENOMIC DNA]</scope>
    <source>
        <strain evidence="8 9">NIO-1002</strain>
    </source>
</reference>
<dbReference type="SMART" id="SM00448">
    <property type="entry name" value="REC"/>
    <property type="match status" value="1"/>
</dbReference>
<feature type="modified residue" description="4-aspartylphosphate" evidence="5">
    <location>
        <position position="58"/>
    </location>
</feature>
<dbReference type="InterPro" id="IPR011006">
    <property type="entry name" value="CheY-like_superfamily"/>
</dbReference>
<accession>A0A1G6GMK3</accession>
<proteinExistence type="predicted"/>
<evidence type="ECO:0000256" key="4">
    <source>
        <dbReference type="ARBA" id="ARBA00023163"/>
    </source>
</evidence>
<dbReference type="PROSITE" id="PS50043">
    <property type="entry name" value="HTH_LUXR_2"/>
    <property type="match status" value="1"/>
</dbReference>
<feature type="domain" description="HTH luxR-type" evidence="6">
    <location>
        <begin position="154"/>
        <end position="219"/>
    </location>
</feature>
<dbReference type="GO" id="GO:0003677">
    <property type="term" value="F:DNA binding"/>
    <property type="evidence" value="ECO:0007669"/>
    <property type="project" value="UniProtKB-KW"/>
</dbReference>
<keyword evidence="4" id="KW-0804">Transcription</keyword>
<evidence type="ECO:0000256" key="3">
    <source>
        <dbReference type="ARBA" id="ARBA00023125"/>
    </source>
</evidence>
<evidence type="ECO:0000313" key="9">
    <source>
        <dbReference type="Proteomes" id="UP000183203"/>
    </source>
</evidence>
<dbReference type="CDD" id="cd06170">
    <property type="entry name" value="LuxR_C_like"/>
    <property type="match status" value="1"/>
</dbReference>
<feature type="domain" description="Response regulatory" evidence="7">
    <location>
        <begin position="7"/>
        <end position="125"/>
    </location>
</feature>
<name>A0A1G6GMK3_9MICO</name>
<keyword evidence="3" id="KW-0238">DNA-binding</keyword>
<evidence type="ECO:0000256" key="1">
    <source>
        <dbReference type="ARBA" id="ARBA00022553"/>
    </source>
</evidence>
<dbReference type="OrthoDB" id="9808843at2"/>
<keyword evidence="1 5" id="KW-0597">Phosphoprotein</keyword>
<evidence type="ECO:0000256" key="5">
    <source>
        <dbReference type="PROSITE-ProRule" id="PRU00169"/>
    </source>
</evidence>
<dbReference type="InterPro" id="IPR001789">
    <property type="entry name" value="Sig_transdc_resp-reg_receiver"/>
</dbReference>
<dbReference type="Proteomes" id="UP000183203">
    <property type="component" value="Unassembled WGS sequence"/>
</dbReference>
<dbReference type="InterPro" id="IPR016032">
    <property type="entry name" value="Sig_transdc_resp-reg_C-effctor"/>
</dbReference>
<dbReference type="GO" id="GO:0006355">
    <property type="term" value="P:regulation of DNA-templated transcription"/>
    <property type="evidence" value="ECO:0007669"/>
    <property type="project" value="InterPro"/>
</dbReference>
<dbReference type="PANTHER" id="PTHR43214">
    <property type="entry name" value="TWO-COMPONENT RESPONSE REGULATOR"/>
    <property type="match status" value="1"/>
</dbReference>
<organism evidence="8 9">
    <name type="scientific">Microbacterium enclense</name>
    <dbReference type="NCBI Taxonomy" id="993073"/>
    <lineage>
        <taxon>Bacteria</taxon>
        <taxon>Bacillati</taxon>
        <taxon>Actinomycetota</taxon>
        <taxon>Actinomycetes</taxon>
        <taxon>Micrococcales</taxon>
        <taxon>Microbacteriaceae</taxon>
        <taxon>Microbacterium</taxon>
    </lineage>
</organism>
<dbReference type="Gene3D" id="3.40.50.2300">
    <property type="match status" value="1"/>
</dbReference>
<dbReference type="PROSITE" id="PS00622">
    <property type="entry name" value="HTH_LUXR_1"/>
    <property type="match status" value="1"/>
</dbReference>
<dbReference type="PROSITE" id="PS50110">
    <property type="entry name" value="RESPONSE_REGULATORY"/>
    <property type="match status" value="1"/>
</dbReference>
<protein>
    <submittedName>
        <fullName evidence="8">Two component transcriptional regulator, LuxR family</fullName>
    </submittedName>
</protein>
<evidence type="ECO:0000259" key="7">
    <source>
        <dbReference type="PROSITE" id="PS50110"/>
    </source>
</evidence>